<organism evidence="1 2">
    <name type="scientific">Boothiomyces macroporosus</name>
    <dbReference type="NCBI Taxonomy" id="261099"/>
    <lineage>
        <taxon>Eukaryota</taxon>
        <taxon>Fungi</taxon>
        <taxon>Fungi incertae sedis</taxon>
        <taxon>Chytridiomycota</taxon>
        <taxon>Chytridiomycota incertae sedis</taxon>
        <taxon>Chytridiomycetes</taxon>
        <taxon>Rhizophydiales</taxon>
        <taxon>Terramycetaceae</taxon>
        <taxon>Boothiomyces</taxon>
    </lineage>
</organism>
<evidence type="ECO:0000313" key="2">
    <source>
        <dbReference type="Proteomes" id="UP001210925"/>
    </source>
</evidence>
<dbReference type="AlphaFoldDB" id="A0AAD5YA19"/>
<evidence type="ECO:0000313" key="1">
    <source>
        <dbReference type="EMBL" id="KAJ3260244.1"/>
    </source>
</evidence>
<dbReference type="Proteomes" id="UP001210925">
    <property type="component" value="Unassembled WGS sequence"/>
</dbReference>
<reference evidence="1" key="1">
    <citation type="submission" date="2020-05" db="EMBL/GenBank/DDBJ databases">
        <title>Phylogenomic resolution of chytrid fungi.</title>
        <authorList>
            <person name="Stajich J.E."/>
            <person name="Amses K."/>
            <person name="Simmons R."/>
            <person name="Seto K."/>
            <person name="Myers J."/>
            <person name="Bonds A."/>
            <person name="Quandt C.A."/>
            <person name="Barry K."/>
            <person name="Liu P."/>
            <person name="Grigoriev I."/>
            <person name="Longcore J.E."/>
            <person name="James T.Y."/>
        </authorList>
    </citation>
    <scope>NUCLEOTIDE SEQUENCE</scope>
    <source>
        <strain evidence="1">PLAUS21</strain>
    </source>
</reference>
<keyword evidence="2" id="KW-1185">Reference proteome</keyword>
<name>A0AAD5YA19_9FUNG</name>
<gene>
    <name evidence="1" type="ORF">HK103_000879</name>
</gene>
<accession>A0AAD5YA19</accession>
<comment type="caution">
    <text evidence="1">The sequence shown here is derived from an EMBL/GenBank/DDBJ whole genome shotgun (WGS) entry which is preliminary data.</text>
</comment>
<sequence>MITHKVLVSPKFNMQNSILKQIGEHRNQLKVRPDHWVPFAVVSGIKRVQTVTNIIDKCTKLIPRPLGYYRLPLATPNDKHPQFPGWKIPDAVIDTTNKLSTALNSEKVLEKEELGPEDTITIHWERDEYQYITTNWPSFIQHEKLELIRNRYPVVPGFDNKTRTDILTAEELEIQANIPVPTPTLQDFMKKPSTWKTKNEMPPPGTKIHRYGSKWGKSFPILKKDNTEKFKKLRELKLLKKNKK</sequence>
<protein>
    <submittedName>
        <fullName evidence="1">Uncharacterized protein</fullName>
    </submittedName>
</protein>
<proteinExistence type="predicted"/>
<dbReference type="EMBL" id="JADGKB010000012">
    <property type="protein sequence ID" value="KAJ3260244.1"/>
    <property type="molecule type" value="Genomic_DNA"/>
</dbReference>